<keyword evidence="1" id="KW-0812">Transmembrane</keyword>
<accession>A0A1M5FCR5</accession>
<sequence>MVFLFYVLLPLKLMKRNKLIVSLSMVFTVLFSILFQSFHTYEHLSKQLTEKHCDHKYNVSGTEITHQHHNIDHCFVCHFAISSYLNPTQFSYKLHVASSEIPYFYIANENVISFSGSLYSHRGPPVNI</sequence>
<dbReference type="Proteomes" id="UP000184036">
    <property type="component" value="Unassembled WGS sequence"/>
</dbReference>
<protein>
    <recommendedName>
        <fullName evidence="4">DUF2946 domain-containing protein</fullName>
    </recommendedName>
</protein>
<keyword evidence="1" id="KW-0472">Membrane</keyword>
<organism evidence="2 3">
    <name type="scientific">Flavobacterium segetis</name>
    <dbReference type="NCBI Taxonomy" id="271157"/>
    <lineage>
        <taxon>Bacteria</taxon>
        <taxon>Pseudomonadati</taxon>
        <taxon>Bacteroidota</taxon>
        <taxon>Flavobacteriia</taxon>
        <taxon>Flavobacteriales</taxon>
        <taxon>Flavobacteriaceae</taxon>
        <taxon>Flavobacterium</taxon>
    </lineage>
</organism>
<evidence type="ECO:0008006" key="4">
    <source>
        <dbReference type="Google" id="ProtNLM"/>
    </source>
</evidence>
<dbReference type="EMBL" id="FQWE01000002">
    <property type="protein sequence ID" value="SHF89325.1"/>
    <property type="molecule type" value="Genomic_DNA"/>
</dbReference>
<gene>
    <name evidence="2" type="ORF">SAMN05444396_102296</name>
</gene>
<dbReference type="STRING" id="271157.SAMN05444396_102296"/>
<evidence type="ECO:0000313" key="2">
    <source>
        <dbReference type="EMBL" id="SHF89325.1"/>
    </source>
</evidence>
<keyword evidence="1" id="KW-1133">Transmembrane helix</keyword>
<keyword evidence="3" id="KW-1185">Reference proteome</keyword>
<feature type="transmembrane region" description="Helical" evidence="1">
    <location>
        <begin position="20"/>
        <end position="38"/>
    </location>
</feature>
<evidence type="ECO:0000313" key="3">
    <source>
        <dbReference type="Proteomes" id="UP000184036"/>
    </source>
</evidence>
<reference evidence="3" key="1">
    <citation type="submission" date="2016-11" db="EMBL/GenBank/DDBJ databases">
        <authorList>
            <person name="Varghese N."/>
            <person name="Submissions S."/>
        </authorList>
    </citation>
    <scope>NUCLEOTIDE SEQUENCE [LARGE SCALE GENOMIC DNA]</scope>
    <source>
        <strain evidence="3">DSM 19741</strain>
    </source>
</reference>
<dbReference type="RefSeq" id="WP_234972897.1">
    <property type="nucleotide sequence ID" value="NZ_FQWE01000002.1"/>
</dbReference>
<evidence type="ECO:0000256" key="1">
    <source>
        <dbReference type="SAM" id="Phobius"/>
    </source>
</evidence>
<name>A0A1M5FCR5_9FLAO</name>
<proteinExistence type="predicted"/>
<dbReference type="AlphaFoldDB" id="A0A1M5FCR5"/>